<comment type="function">
    <text evidence="9">Catalyzes the phospholipid dependent N-acylation of the N-terminal cysteine of apolipoprotein, the last step in lipoprotein maturation.</text>
</comment>
<dbReference type="InterPro" id="IPR036526">
    <property type="entry name" value="C-N_Hydrolase_sf"/>
</dbReference>
<dbReference type="Gene3D" id="3.60.110.10">
    <property type="entry name" value="Carbon-nitrogen hydrolase"/>
    <property type="match status" value="1"/>
</dbReference>
<dbReference type="InterPro" id="IPR003010">
    <property type="entry name" value="C-N_Hydrolase"/>
</dbReference>
<evidence type="ECO:0000256" key="5">
    <source>
        <dbReference type="ARBA" id="ARBA00022692"/>
    </source>
</evidence>
<dbReference type="GO" id="GO:0042158">
    <property type="term" value="P:lipoprotein biosynthetic process"/>
    <property type="evidence" value="ECO:0007669"/>
    <property type="project" value="UniProtKB-UniRule"/>
</dbReference>
<sequence>MEKNRTIFYRWYGPALLAGFLLTLTFPTFNIFPLAWVALVPLLLFLYDSDRKTSFKAGFLFGVIYFFGTTYWIYHSINKYGNFSFIPSLFIVLLLCLYLSLYPALFSYLYSSFIKRMDIPSLFLAPVLWTTLEFFRSYALSGFPWSSLGYSQYLFQPLIQIADITGVYGVSFLIVAVNGALTDALLMKRKHKERPLASFLPTYSGLILLALTLVMSFVYGFYRLYQHREGHAVKVAVIQGNIEQDKKWDPSYQQSVLSTFRDISFAAAQEAPHLIVWPETSAPFLFGDDKELTSQLLSFEQQLNSYLLFGSVLLRNTETVKGYTNSAVLLDKNGNITYIYDKIHLVPFGEYVPLKPLLFFVNTLGAGIGDYVPGNSYIKAVTPFGSFGTLICYEIIFPGLVRKFFVRGGDFMVTITNDAWFGTTQGPYQHFSMAVFRAIENRKPVVRAANTGISGFIDSNGRIIGKTELFRRTYMVKEIRTDATVSPYTKYGDIFSYLNIVCFLLLLVGKRK</sequence>
<dbReference type="CDD" id="cd07571">
    <property type="entry name" value="ALP_N-acyl_transferase"/>
    <property type="match status" value="1"/>
</dbReference>
<keyword evidence="4 9" id="KW-0808">Transferase</keyword>
<evidence type="ECO:0000256" key="8">
    <source>
        <dbReference type="ARBA" id="ARBA00023315"/>
    </source>
</evidence>
<comment type="similarity">
    <text evidence="2 9">Belongs to the CN hydrolase family. Apolipoprotein N-acyltransferase subfamily.</text>
</comment>
<dbReference type="AlphaFoldDB" id="A0A953J919"/>
<feature type="transmembrane region" description="Helical" evidence="9">
    <location>
        <begin position="159"/>
        <end position="181"/>
    </location>
</feature>
<dbReference type="EMBL" id="JAIOIV010000030">
    <property type="protein sequence ID" value="MBZ0155354.1"/>
    <property type="molecule type" value="Genomic_DNA"/>
</dbReference>
<dbReference type="Pfam" id="PF00795">
    <property type="entry name" value="CN_hydrolase"/>
    <property type="match status" value="1"/>
</dbReference>
<dbReference type="PANTHER" id="PTHR38686">
    <property type="entry name" value="APOLIPOPROTEIN N-ACYLTRANSFERASE"/>
    <property type="match status" value="1"/>
</dbReference>
<feature type="domain" description="CN hydrolase" evidence="10">
    <location>
        <begin position="238"/>
        <end position="487"/>
    </location>
</feature>
<feature type="transmembrane region" description="Helical" evidence="9">
    <location>
        <begin position="89"/>
        <end position="110"/>
    </location>
</feature>
<dbReference type="Pfam" id="PF20154">
    <property type="entry name" value="LNT_N"/>
    <property type="match status" value="1"/>
</dbReference>
<evidence type="ECO:0000256" key="6">
    <source>
        <dbReference type="ARBA" id="ARBA00022989"/>
    </source>
</evidence>
<evidence type="ECO:0000256" key="3">
    <source>
        <dbReference type="ARBA" id="ARBA00022475"/>
    </source>
</evidence>
<dbReference type="HAMAP" id="MF_01148">
    <property type="entry name" value="Lnt"/>
    <property type="match status" value="1"/>
</dbReference>
<feature type="transmembrane region" description="Helical" evidence="9">
    <location>
        <begin position="122"/>
        <end position="139"/>
    </location>
</feature>
<keyword evidence="3 9" id="KW-1003">Cell membrane</keyword>
<comment type="subcellular location">
    <subcellularLocation>
        <location evidence="1 9">Cell membrane</location>
        <topology evidence="1 9">Multi-pass membrane protein</topology>
    </subcellularLocation>
</comment>
<feature type="transmembrane region" description="Helical" evidence="9">
    <location>
        <begin position="202"/>
        <end position="222"/>
    </location>
</feature>
<dbReference type="GO" id="GO:0016410">
    <property type="term" value="F:N-acyltransferase activity"/>
    <property type="evidence" value="ECO:0007669"/>
    <property type="project" value="UniProtKB-UniRule"/>
</dbReference>
<gene>
    <name evidence="9 11" type="primary">lnt</name>
    <name evidence="11" type="ORF">K8I29_03955</name>
</gene>
<feature type="transmembrane region" description="Helical" evidence="9">
    <location>
        <begin position="59"/>
        <end position="77"/>
    </location>
</feature>
<dbReference type="PANTHER" id="PTHR38686:SF1">
    <property type="entry name" value="APOLIPOPROTEIN N-ACYLTRANSFERASE"/>
    <property type="match status" value="1"/>
</dbReference>
<dbReference type="InterPro" id="IPR045378">
    <property type="entry name" value="LNT_N"/>
</dbReference>
<dbReference type="GO" id="GO:0005886">
    <property type="term" value="C:plasma membrane"/>
    <property type="evidence" value="ECO:0007669"/>
    <property type="project" value="UniProtKB-SubCell"/>
</dbReference>
<organism evidence="11 12">
    <name type="scientific">Candidatus Nitrobium versatile</name>
    <dbReference type="NCBI Taxonomy" id="2884831"/>
    <lineage>
        <taxon>Bacteria</taxon>
        <taxon>Pseudomonadati</taxon>
        <taxon>Nitrospirota</taxon>
        <taxon>Nitrospiria</taxon>
        <taxon>Nitrospirales</taxon>
        <taxon>Nitrospiraceae</taxon>
        <taxon>Candidatus Nitrobium</taxon>
    </lineage>
</organism>
<evidence type="ECO:0000256" key="9">
    <source>
        <dbReference type="HAMAP-Rule" id="MF_01148"/>
    </source>
</evidence>
<dbReference type="InterPro" id="IPR004563">
    <property type="entry name" value="Apolipo_AcylTrfase"/>
</dbReference>
<reference evidence="11" key="2">
    <citation type="submission" date="2021-08" db="EMBL/GenBank/DDBJ databases">
        <authorList>
            <person name="Dalcin Martins P."/>
        </authorList>
    </citation>
    <scope>NUCLEOTIDE SEQUENCE</scope>
    <source>
        <strain evidence="11">MAG_39</strain>
    </source>
</reference>
<keyword evidence="8 9" id="KW-0012">Acyltransferase</keyword>
<keyword evidence="7 9" id="KW-0472">Membrane</keyword>
<proteinExistence type="inferred from homology"/>
<dbReference type="EC" id="2.3.1.269" evidence="9"/>
<feature type="transmembrane region" description="Helical" evidence="9">
    <location>
        <begin position="7"/>
        <end position="25"/>
    </location>
</feature>
<comment type="pathway">
    <text evidence="9">Protein modification; lipoprotein biosynthesis (N-acyl transfer).</text>
</comment>
<evidence type="ECO:0000256" key="7">
    <source>
        <dbReference type="ARBA" id="ARBA00023136"/>
    </source>
</evidence>
<evidence type="ECO:0000313" key="11">
    <source>
        <dbReference type="EMBL" id="MBZ0155354.1"/>
    </source>
</evidence>
<accession>A0A953J919</accession>
<evidence type="ECO:0000313" key="12">
    <source>
        <dbReference type="Proteomes" id="UP000705867"/>
    </source>
</evidence>
<reference evidence="11" key="1">
    <citation type="journal article" date="2021" name="bioRxiv">
        <title>Unraveling nitrogen, sulfur and carbon metabolic pathways and microbial community transcriptional responses to substrate deprivation and toxicity stresses in a bioreactor mimicking anoxic brackish coastal sediment conditions.</title>
        <authorList>
            <person name="Martins P.D."/>
            <person name="Echeveste M.J."/>
            <person name="Arshad A."/>
            <person name="Kurth J."/>
            <person name="Ouboter H."/>
            <person name="Jetten M.S.M."/>
            <person name="Welte C.U."/>
        </authorList>
    </citation>
    <scope>NUCLEOTIDE SEQUENCE</scope>
    <source>
        <strain evidence="11">MAG_39</strain>
    </source>
</reference>
<comment type="catalytic activity">
    <reaction evidence="9">
        <text>N-terminal S-1,2-diacyl-sn-glyceryl-L-cysteinyl-[lipoprotein] + a glycerophospholipid = N-acyl-S-1,2-diacyl-sn-glyceryl-L-cysteinyl-[lipoprotein] + a 2-acyl-sn-glycero-3-phospholipid + H(+)</text>
        <dbReference type="Rhea" id="RHEA:48228"/>
        <dbReference type="Rhea" id="RHEA-COMP:14681"/>
        <dbReference type="Rhea" id="RHEA-COMP:14684"/>
        <dbReference type="ChEBI" id="CHEBI:15378"/>
        <dbReference type="ChEBI" id="CHEBI:136912"/>
        <dbReference type="ChEBI" id="CHEBI:140656"/>
        <dbReference type="ChEBI" id="CHEBI:140657"/>
        <dbReference type="ChEBI" id="CHEBI:140660"/>
        <dbReference type="EC" id="2.3.1.269"/>
    </reaction>
</comment>
<name>A0A953J919_9BACT</name>
<feature type="transmembrane region" description="Helical" evidence="9">
    <location>
        <begin position="31"/>
        <end position="47"/>
    </location>
</feature>
<keyword evidence="6 9" id="KW-1133">Transmembrane helix</keyword>
<evidence type="ECO:0000256" key="1">
    <source>
        <dbReference type="ARBA" id="ARBA00004651"/>
    </source>
</evidence>
<dbReference type="PROSITE" id="PS50263">
    <property type="entry name" value="CN_HYDROLASE"/>
    <property type="match status" value="1"/>
</dbReference>
<evidence type="ECO:0000256" key="4">
    <source>
        <dbReference type="ARBA" id="ARBA00022679"/>
    </source>
</evidence>
<comment type="caution">
    <text evidence="11">The sequence shown here is derived from an EMBL/GenBank/DDBJ whole genome shotgun (WGS) entry which is preliminary data.</text>
</comment>
<dbReference type="Proteomes" id="UP000705867">
    <property type="component" value="Unassembled WGS sequence"/>
</dbReference>
<evidence type="ECO:0000256" key="2">
    <source>
        <dbReference type="ARBA" id="ARBA00010065"/>
    </source>
</evidence>
<protein>
    <recommendedName>
        <fullName evidence="9">Apolipoprotein N-acyltransferase</fullName>
        <shortName evidence="9">ALP N-acyltransferase</shortName>
        <ecNumber evidence="9">2.3.1.269</ecNumber>
    </recommendedName>
</protein>
<dbReference type="SUPFAM" id="SSF56317">
    <property type="entry name" value="Carbon-nitrogen hydrolase"/>
    <property type="match status" value="1"/>
</dbReference>
<evidence type="ECO:0000259" key="10">
    <source>
        <dbReference type="PROSITE" id="PS50263"/>
    </source>
</evidence>
<keyword evidence="5 9" id="KW-0812">Transmembrane</keyword>
<dbReference type="NCBIfam" id="TIGR00546">
    <property type="entry name" value="lnt"/>
    <property type="match status" value="1"/>
</dbReference>